<dbReference type="PANTHER" id="PTHR46233">
    <property type="entry name" value="HYDROXYACYLGLUTATHIONE HYDROLASE GLOC"/>
    <property type="match status" value="1"/>
</dbReference>
<dbReference type="Gene3D" id="3.60.15.10">
    <property type="entry name" value="Ribonuclease Z/Hydroxyacylglutathione hydrolase-like"/>
    <property type="match status" value="1"/>
</dbReference>
<evidence type="ECO:0000256" key="3">
    <source>
        <dbReference type="ARBA" id="ARBA00022801"/>
    </source>
</evidence>
<dbReference type="PANTHER" id="PTHR46233:SF3">
    <property type="entry name" value="HYDROXYACYLGLUTATHIONE HYDROLASE GLOC"/>
    <property type="match status" value="1"/>
</dbReference>
<protein>
    <submittedName>
        <fullName evidence="6">Putative polyketide biosynthesis zinc-dependent hydrolase BaeB</fullName>
        <ecNumber evidence="6">3.-.-.-</ecNumber>
    </submittedName>
</protein>
<dbReference type="CDD" id="cd06262">
    <property type="entry name" value="metallo-hydrolase-like_MBL-fold"/>
    <property type="match status" value="1"/>
</dbReference>
<dbReference type="EC" id="3.-.-.-" evidence="6"/>
<keyword evidence="4" id="KW-0862">Zinc</keyword>
<dbReference type="SMART" id="SM00849">
    <property type="entry name" value="Lactamase_B"/>
    <property type="match status" value="1"/>
</dbReference>
<comment type="cofactor">
    <cofactor evidence="1">
        <name>Zn(2+)</name>
        <dbReference type="ChEBI" id="CHEBI:29105"/>
    </cofactor>
</comment>
<dbReference type="EMBL" id="CAADRM010000106">
    <property type="protein sequence ID" value="VFU15553.1"/>
    <property type="molecule type" value="Genomic_DNA"/>
</dbReference>
<dbReference type="GO" id="GO:0016787">
    <property type="term" value="F:hydrolase activity"/>
    <property type="evidence" value="ECO:0007669"/>
    <property type="project" value="UniProtKB-KW"/>
</dbReference>
<dbReference type="SUPFAM" id="SSF56281">
    <property type="entry name" value="Metallo-hydrolase/oxidoreductase"/>
    <property type="match status" value="1"/>
</dbReference>
<accession>A0A485M3U1</accession>
<keyword evidence="2" id="KW-0479">Metal-binding</keyword>
<dbReference type="InterPro" id="IPR051453">
    <property type="entry name" value="MBL_Glyoxalase_II"/>
</dbReference>
<gene>
    <name evidence="6" type="primary">baeB</name>
    <name evidence="6" type="ORF">SCFA_420025</name>
</gene>
<evidence type="ECO:0000256" key="4">
    <source>
        <dbReference type="ARBA" id="ARBA00022833"/>
    </source>
</evidence>
<evidence type="ECO:0000256" key="1">
    <source>
        <dbReference type="ARBA" id="ARBA00001947"/>
    </source>
</evidence>
<sequence length="209" mass="22500">MLDIRQIASPSFALLSYVLTDTETGQSMVIDPPADMDTRVDLGSLDIRRVINTHIHPDHTMGNHLFADKTPILAHPGDSGFFNRLASSSLAAIFTARIPPKISFTLSEGTELALGRTAIRVMHTPGHSPGSICLFWPGNLITGDTIFVQGIGRTDIPGGSLADIKKSIGRILALPGDTRIWPGHYYGGLSTATLKEIAPSLQCIMDSIR</sequence>
<keyword evidence="3 6" id="KW-0378">Hydrolase</keyword>
<organism evidence="6">
    <name type="scientific">anaerobic digester metagenome</name>
    <dbReference type="NCBI Taxonomy" id="1263854"/>
    <lineage>
        <taxon>unclassified sequences</taxon>
        <taxon>metagenomes</taxon>
        <taxon>ecological metagenomes</taxon>
    </lineage>
</organism>
<evidence type="ECO:0000313" key="6">
    <source>
        <dbReference type="EMBL" id="VFU15553.1"/>
    </source>
</evidence>
<dbReference type="InterPro" id="IPR001279">
    <property type="entry name" value="Metallo-B-lactamas"/>
</dbReference>
<evidence type="ECO:0000259" key="5">
    <source>
        <dbReference type="SMART" id="SM00849"/>
    </source>
</evidence>
<reference evidence="6" key="1">
    <citation type="submission" date="2019-03" db="EMBL/GenBank/DDBJ databases">
        <authorList>
            <person name="Hao L."/>
        </authorList>
    </citation>
    <scope>NUCLEOTIDE SEQUENCE</scope>
</reference>
<proteinExistence type="predicted"/>
<name>A0A485M3U1_9ZZZZ</name>
<evidence type="ECO:0000256" key="2">
    <source>
        <dbReference type="ARBA" id="ARBA00022723"/>
    </source>
</evidence>
<dbReference type="AlphaFoldDB" id="A0A485M3U1"/>
<dbReference type="Pfam" id="PF00753">
    <property type="entry name" value="Lactamase_B"/>
    <property type="match status" value="1"/>
</dbReference>
<dbReference type="GO" id="GO:0046872">
    <property type="term" value="F:metal ion binding"/>
    <property type="evidence" value="ECO:0007669"/>
    <property type="project" value="UniProtKB-KW"/>
</dbReference>
<dbReference type="InterPro" id="IPR036866">
    <property type="entry name" value="RibonucZ/Hydroxyglut_hydro"/>
</dbReference>
<feature type="domain" description="Metallo-beta-lactamase" evidence="5">
    <location>
        <begin position="13"/>
        <end position="184"/>
    </location>
</feature>